<proteinExistence type="predicted"/>
<sequence length="390" mass="42261">MDQSIAQPATPFGAAGIVRTAYAPHDAPDPLAQLAEGLGDEPLEVVILFVSPQAQITETIQRAKTLFGNAKVIGCTTAGEISRHGYSDGEIVAVGLPRTHFRARTMLVEDVSNFDSQALIDRMICARNDLIREKPDWENEFNFMVIDGLSTKEDKLTSELAVGLGPVPLFGGSAGDGDSFGKTFVLHEGIAYSNAAVLTQVRTNCPVKVFRTDHLIPTEQRMVVTGADPETRTVHEINAEPAAREYARILGKDPEQLTTFTFAAHPVVVRIGGQHHVRSIQRVADNGDLIFFSAIDEGLVLTLAEPQNMVSHLKREMAALSADATPDAILACDCLLRRTEAQQKQMTGAISDILSKNRVVGFSTYGEQLNSMHVNQTLTGVAIYPPEESA</sequence>
<dbReference type="InterPro" id="IPR019494">
    <property type="entry name" value="FIST_C"/>
</dbReference>
<dbReference type="Proteomes" id="UP000202922">
    <property type="component" value="Unassembled WGS sequence"/>
</dbReference>
<reference evidence="4" key="1">
    <citation type="submission" date="2017-05" db="EMBL/GenBank/DDBJ databases">
        <authorList>
            <person name="Rodrigo-Torres L."/>
            <person name="Arahal R. D."/>
            <person name="Lucena T."/>
        </authorList>
    </citation>
    <scope>NUCLEOTIDE SEQUENCE [LARGE SCALE GENOMIC DNA]</scope>
    <source>
        <strain evidence="4">CECT 8621</strain>
    </source>
</reference>
<dbReference type="SMART" id="SM01204">
    <property type="entry name" value="FIST_C"/>
    <property type="match status" value="1"/>
</dbReference>
<dbReference type="Pfam" id="PF10442">
    <property type="entry name" value="FIST_C"/>
    <property type="match status" value="1"/>
</dbReference>
<name>A0A238JV61_9RHOB</name>
<protein>
    <submittedName>
        <fullName evidence="3">FIST N domain protein</fullName>
    </submittedName>
</protein>
<evidence type="ECO:0000313" key="3">
    <source>
        <dbReference type="EMBL" id="SMX34549.1"/>
    </source>
</evidence>
<dbReference type="SMART" id="SM00897">
    <property type="entry name" value="FIST"/>
    <property type="match status" value="1"/>
</dbReference>
<organism evidence="3 4">
    <name type="scientific">Actibacterium lipolyticum</name>
    <dbReference type="NCBI Taxonomy" id="1524263"/>
    <lineage>
        <taxon>Bacteria</taxon>
        <taxon>Pseudomonadati</taxon>
        <taxon>Pseudomonadota</taxon>
        <taxon>Alphaproteobacteria</taxon>
        <taxon>Rhodobacterales</taxon>
        <taxon>Roseobacteraceae</taxon>
        <taxon>Actibacterium</taxon>
    </lineage>
</organism>
<evidence type="ECO:0000259" key="2">
    <source>
        <dbReference type="SMART" id="SM01204"/>
    </source>
</evidence>
<dbReference type="RefSeq" id="WP_093966492.1">
    <property type="nucleotide sequence ID" value="NZ_FXYE01000001.1"/>
</dbReference>
<feature type="domain" description="FIST" evidence="1">
    <location>
        <begin position="41"/>
        <end position="241"/>
    </location>
</feature>
<dbReference type="PANTHER" id="PTHR40252:SF2">
    <property type="entry name" value="BLR0328 PROTEIN"/>
    <property type="match status" value="1"/>
</dbReference>
<dbReference type="Pfam" id="PF08495">
    <property type="entry name" value="FIST"/>
    <property type="match status" value="1"/>
</dbReference>
<gene>
    <name evidence="3" type="ORF">COL8621_01365</name>
</gene>
<dbReference type="AlphaFoldDB" id="A0A238JV61"/>
<keyword evidence="4" id="KW-1185">Reference proteome</keyword>
<feature type="domain" description="FIST C-domain" evidence="2">
    <location>
        <begin position="242"/>
        <end position="371"/>
    </location>
</feature>
<evidence type="ECO:0000313" key="4">
    <source>
        <dbReference type="Proteomes" id="UP000202922"/>
    </source>
</evidence>
<accession>A0A238JV61</accession>
<dbReference type="EMBL" id="FXYE01000001">
    <property type="protein sequence ID" value="SMX34549.1"/>
    <property type="molecule type" value="Genomic_DNA"/>
</dbReference>
<dbReference type="InterPro" id="IPR013702">
    <property type="entry name" value="FIST_domain_N"/>
</dbReference>
<evidence type="ECO:0000259" key="1">
    <source>
        <dbReference type="SMART" id="SM00897"/>
    </source>
</evidence>
<dbReference type="OrthoDB" id="9807948at2"/>
<dbReference type="PANTHER" id="PTHR40252">
    <property type="entry name" value="BLR0328 PROTEIN"/>
    <property type="match status" value="1"/>
</dbReference>